<keyword evidence="1" id="KW-1133">Transmembrane helix</keyword>
<keyword evidence="1" id="KW-0812">Transmembrane</keyword>
<feature type="transmembrane region" description="Helical" evidence="1">
    <location>
        <begin position="12"/>
        <end position="33"/>
    </location>
</feature>
<keyword evidence="1" id="KW-0472">Membrane</keyword>
<keyword evidence="3" id="KW-1185">Reference proteome</keyword>
<dbReference type="Proteomes" id="UP001142810">
    <property type="component" value="Unassembled WGS sequence"/>
</dbReference>
<dbReference type="RefSeq" id="WP_265617421.1">
    <property type="nucleotide sequence ID" value="NZ_JAPFRD010000010.1"/>
</dbReference>
<name>A0ABT3P7D6_9ALTE</name>
<accession>A0ABT3P7D6</accession>
<feature type="transmembrane region" description="Helical" evidence="1">
    <location>
        <begin position="45"/>
        <end position="68"/>
    </location>
</feature>
<comment type="caution">
    <text evidence="2">The sequence shown here is derived from an EMBL/GenBank/DDBJ whole genome shotgun (WGS) entry which is preliminary data.</text>
</comment>
<evidence type="ECO:0000256" key="1">
    <source>
        <dbReference type="SAM" id="Phobius"/>
    </source>
</evidence>
<organism evidence="2 3">
    <name type="scientific">Alteromonas aquimaris</name>
    <dbReference type="NCBI Taxonomy" id="2998417"/>
    <lineage>
        <taxon>Bacteria</taxon>
        <taxon>Pseudomonadati</taxon>
        <taxon>Pseudomonadota</taxon>
        <taxon>Gammaproteobacteria</taxon>
        <taxon>Alteromonadales</taxon>
        <taxon>Alteromonadaceae</taxon>
        <taxon>Alteromonas/Salinimonas group</taxon>
        <taxon>Alteromonas</taxon>
    </lineage>
</organism>
<sequence>MIAENYETIETVVLYVTLFGLFALMSYAVHDVLKKNDVPLIGRIVAYGVLGLGALGFVAKGVIELFWLSTGV</sequence>
<dbReference type="Pfam" id="PF10981">
    <property type="entry name" value="DUF2788"/>
    <property type="match status" value="1"/>
</dbReference>
<gene>
    <name evidence="2" type="ORF">OPS25_09205</name>
</gene>
<dbReference type="InterPro" id="IPR021249">
    <property type="entry name" value="DUF2788"/>
</dbReference>
<protein>
    <submittedName>
        <fullName evidence="2">DUF2788 domain-containing protein</fullName>
    </submittedName>
</protein>
<evidence type="ECO:0000313" key="2">
    <source>
        <dbReference type="EMBL" id="MCW8108672.1"/>
    </source>
</evidence>
<proteinExistence type="predicted"/>
<evidence type="ECO:0000313" key="3">
    <source>
        <dbReference type="Proteomes" id="UP001142810"/>
    </source>
</evidence>
<dbReference type="EMBL" id="JAPFRD010000010">
    <property type="protein sequence ID" value="MCW8108672.1"/>
    <property type="molecule type" value="Genomic_DNA"/>
</dbReference>
<reference evidence="2" key="1">
    <citation type="submission" date="2022-11" db="EMBL/GenBank/DDBJ databases">
        <title>Alteromonas sp. nov., isolated from sea water of the Qingdao.</title>
        <authorList>
            <person name="Wang Q."/>
        </authorList>
    </citation>
    <scope>NUCLEOTIDE SEQUENCE</scope>
    <source>
        <strain evidence="2">ASW11-7</strain>
    </source>
</reference>